<dbReference type="EnsemblMetazoa" id="ISCW021684-RA">
    <property type="protein sequence ID" value="ISCW021684-PA"/>
    <property type="gene ID" value="ISCW021684"/>
</dbReference>
<dbReference type="PaxDb" id="6945-B7Q6Z9"/>
<dbReference type="HOGENOM" id="CLU_1628903_0_0_1"/>
<dbReference type="VEuPathDB" id="VectorBase:ISCW021684"/>
<gene>
    <name evidence="1" type="ORF">IscW_ISCW021684</name>
</gene>
<evidence type="ECO:0000313" key="1">
    <source>
        <dbReference type="EMBL" id="EEC14621.1"/>
    </source>
</evidence>
<dbReference type="Proteomes" id="UP000001555">
    <property type="component" value="Unassembled WGS sequence"/>
</dbReference>
<reference evidence="2" key="2">
    <citation type="submission" date="2020-05" db="UniProtKB">
        <authorList>
            <consortium name="EnsemblMetazoa"/>
        </authorList>
    </citation>
    <scope>IDENTIFICATION</scope>
    <source>
        <strain evidence="2">wikel</strain>
    </source>
</reference>
<dbReference type="InParanoid" id="B7Q6Z9"/>
<dbReference type="VEuPathDB" id="VectorBase:ISCI021684"/>
<dbReference type="EMBL" id="DS870785">
    <property type="protein sequence ID" value="EEC14621.1"/>
    <property type="molecule type" value="Genomic_DNA"/>
</dbReference>
<protein>
    <submittedName>
        <fullName evidence="1 2">Uncharacterized protein</fullName>
    </submittedName>
</protein>
<sequence length="163" mass="19165">MGIKKTIERIIRLEDFRATCKIHENDIRSLKAADAKLAEDFKVRGIIEKRELELLELQQKAEKDVHGLLQHTEEPQCLRAQVQETLWQEVVDRRDRLIKSTPQDRATAALNKAVAVEQEKQQTKDHEEICLLEETWNGGLGVERQRLQREQLQEQTDLERKYE</sequence>
<evidence type="ECO:0000313" key="2">
    <source>
        <dbReference type="EnsemblMetazoa" id="ISCW021684-PA"/>
    </source>
</evidence>
<reference evidence="1 3" key="1">
    <citation type="submission" date="2008-03" db="EMBL/GenBank/DDBJ databases">
        <title>Annotation of Ixodes scapularis.</title>
        <authorList>
            <consortium name="Ixodes scapularis Genome Project Consortium"/>
            <person name="Caler E."/>
            <person name="Hannick L.I."/>
            <person name="Bidwell S."/>
            <person name="Joardar V."/>
            <person name="Thiagarajan M."/>
            <person name="Amedeo P."/>
            <person name="Galinsky K.J."/>
            <person name="Schobel S."/>
            <person name="Inman J."/>
            <person name="Hostetler J."/>
            <person name="Miller J."/>
            <person name="Hammond M."/>
            <person name="Megy K."/>
            <person name="Lawson D."/>
            <person name="Kodira C."/>
            <person name="Sutton G."/>
            <person name="Meyer J."/>
            <person name="Hill C.A."/>
            <person name="Birren B."/>
            <person name="Nene V."/>
            <person name="Collins F."/>
            <person name="Alarcon-Chaidez F."/>
            <person name="Wikel S."/>
            <person name="Strausberg R."/>
        </authorList>
    </citation>
    <scope>NUCLEOTIDE SEQUENCE [LARGE SCALE GENOMIC DNA]</scope>
    <source>
        <strain evidence="3">Wikel</strain>
        <strain evidence="1">Wikel colony</strain>
    </source>
</reference>
<proteinExistence type="predicted"/>
<dbReference type="OrthoDB" id="2020852at2759"/>
<organism>
    <name type="scientific">Ixodes scapularis</name>
    <name type="common">Black-legged tick</name>
    <name type="synonym">Deer tick</name>
    <dbReference type="NCBI Taxonomy" id="6945"/>
    <lineage>
        <taxon>Eukaryota</taxon>
        <taxon>Metazoa</taxon>
        <taxon>Ecdysozoa</taxon>
        <taxon>Arthropoda</taxon>
        <taxon>Chelicerata</taxon>
        <taxon>Arachnida</taxon>
        <taxon>Acari</taxon>
        <taxon>Parasitiformes</taxon>
        <taxon>Ixodida</taxon>
        <taxon>Ixodoidea</taxon>
        <taxon>Ixodidae</taxon>
        <taxon>Ixodinae</taxon>
        <taxon>Ixodes</taxon>
    </lineage>
</organism>
<evidence type="ECO:0000313" key="3">
    <source>
        <dbReference type="Proteomes" id="UP000001555"/>
    </source>
</evidence>
<accession>B7Q6Z9</accession>
<dbReference type="AlphaFoldDB" id="B7Q6Z9"/>
<dbReference type="EMBL" id="ABJB010396884">
    <property type="status" value="NOT_ANNOTATED_CDS"/>
    <property type="molecule type" value="Genomic_DNA"/>
</dbReference>
<keyword evidence="3" id="KW-1185">Reference proteome</keyword>
<dbReference type="VEuPathDB" id="VectorBase:ISCP_011622"/>
<name>B7Q6Z9_IXOSC</name>